<name>A0ABV7DY97_9RHOB</name>
<dbReference type="Proteomes" id="UP001595445">
    <property type="component" value="Unassembled WGS sequence"/>
</dbReference>
<feature type="chain" id="PRO_5046287569" description="Tripartite tricarboxylate transporter substrate binding protein" evidence="1">
    <location>
        <begin position="21"/>
        <end position="61"/>
    </location>
</feature>
<organism evidence="2 3">
    <name type="scientific">Tabrizicola soli</name>
    <dbReference type="NCBI Taxonomy" id="2185115"/>
    <lineage>
        <taxon>Bacteria</taxon>
        <taxon>Pseudomonadati</taxon>
        <taxon>Pseudomonadota</taxon>
        <taxon>Alphaproteobacteria</taxon>
        <taxon>Rhodobacterales</taxon>
        <taxon>Paracoccaceae</taxon>
        <taxon>Tabrizicola</taxon>
    </lineage>
</organism>
<evidence type="ECO:0000313" key="2">
    <source>
        <dbReference type="EMBL" id="MFC3088113.1"/>
    </source>
</evidence>
<proteinExistence type="predicted"/>
<keyword evidence="1" id="KW-0732">Signal</keyword>
<gene>
    <name evidence="2" type="ORF">ACFOD6_18910</name>
</gene>
<feature type="signal peptide" evidence="1">
    <location>
        <begin position="1"/>
        <end position="20"/>
    </location>
</feature>
<reference evidence="3" key="1">
    <citation type="journal article" date="2019" name="Int. J. Syst. Evol. Microbiol.">
        <title>The Global Catalogue of Microorganisms (GCM) 10K type strain sequencing project: providing services to taxonomists for standard genome sequencing and annotation.</title>
        <authorList>
            <consortium name="The Broad Institute Genomics Platform"/>
            <consortium name="The Broad Institute Genome Sequencing Center for Infectious Disease"/>
            <person name="Wu L."/>
            <person name="Ma J."/>
        </authorList>
    </citation>
    <scope>NUCLEOTIDE SEQUENCE [LARGE SCALE GENOMIC DNA]</scope>
    <source>
        <strain evidence="3">KCTC 62102</strain>
    </source>
</reference>
<evidence type="ECO:0008006" key="4">
    <source>
        <dbReference type="Google" id="ProtNLM"/>
    </source>
</evidence>
<dbReference type="PROSITE" id="PS51257">
    <property type="entry name" value="PROKAR_LIPOPROTEIN"/>
    <property type="match status" value="1"/>
</dbReference>
<keyword evidence="3" id="KW-1185">Reference proteome</keyword>
<protein>
    <recommendedName>
        <fullName evidence="4">Tripartite tricarboxylate transporter substrate binding protein</fullName>
    </recommendedName>
</protein>
<accession>A0ABV7DY97</accession>
<dbReference type="RefSeq" id="WP_197647506.1">
    <property type="nucleotide sequence ID" value="NZ_JAEACP010000030.1"/>
</dbReference>
<evidence type="ECO:0000313" key="3">
    <source>
        <dbReference type="Proteomes" id="UP001595445"/>
    </source>
</evidence>
<sequence length="61" mass="6527">MKKVVPFVLVSAFALMGCMAAEIIGQKPDGNEIRLMFYPGGSTLDDLGSGPIDWLEATRPA</sequence>
<comment type="caution">
    <text evidence="2">The sequence shown here is derived from an EMBL/GenBank/DDBJ whole genome shotgun (WGS) entry which is preliminary data.</text>
</comment>
<dbReference type="EMBL" id="JBHRSM010000049">
    <property type="protein sequence ID" value="MFC3088113.1"/>
    <property type="molecule type" value="Genomic_DNA"/>
</dbReference>
<evidence type="ECO:0000256" key="1">
    <source>
        <dbReference type="SAM" id="SignalP"/>
    </source>
</evidence>